<dbReference type="EMBL" id="RHHT01000032">
    <property type="protein sequence ID" value="RNB77203.1"/>
    <property type="molecule type" value="Genomic_DNA"/>
</dbReference>
<dbReference type="CDD" id="cd09604">
    <property type="entry name" value="M1_APN_like"/>
    <property type="match status" value="1"/>
</dbReference>
<dbReference type="RefSeq" id="WP_122914302.1">
    <property type="nucleotide sequence ID" value="NZ_RHHT01000032.1"/>
</dbReference>
<evidence type="ECO:0000313" key="4">
    <source>
        <dbReference type="EMBL" id="RNB77203.1"/>
    </source>
</evidence>
<dbReference type="Gene3D" id="1.10.390.10">
    <property type="entry name" value="Neutral Protease Domain 2"/>
    <property type="match status" value="1"/>
</dbReference>
<gene>
    <name evidence="4" type="ORF">EDM58_16415</name>
</gene>
<evidence type="ECO:0000259" key="3">
    <source>
        <dbReference type="Pfam" id="PF01433"/>
    </source>
</evidence>
<reference evidence="4 5" key="1">
    <citation type="submission" date="2018-10" db="EMBL/GenBank/DDBJ databases">
        <title>Phylogenomics of Brevibacillus.</title>
        <authorList>
            <person name="Dunlap C."/>
        </authorList>
    </citation>
    <scope>NUCLEOTIDE SEQUENCE [LARGE SCALE GENOMIC DNA]</scope>
    <source>
        <strain evidence="4 5">JCM 15085</strain>
    </source>
</reference>
<dbReference type="InterPro" id="IPR027268">
    <property type="entry name" value="Peptidase_M4/M1_CTD_sf"/>
</dbReference>
<feature type="active site" description="Proton acceptor" evidence="1">
    <location>
        <position position="352"/>
    </location>
</feature>
<dbReference type="PANTHER" id="PTHR45726:SF3">
    <property type="entry name" value="LEUKOTRIENE A-4 HYDROLASE"/>
    <property type="match status" value="1"/>
</dbReference>
<accession>A0A3M8CNJ3</accession>
<evidence type="ECO:0000313" key="5">
    <source>
        <dbReference type="Proteomes" id="UP000281915"/>
    </source>
</evidence>
<dbReference type="PANTHER" id="PTHR45726">
    <property type="entry name" value="LEUKOTRIENE A-4 HYDROLASE"/>
    <property type="match status" value="1"/>
</dbReference>
<dbReference type="GO" id="GO:0008270">
    <property type="term" value="F:zinc ion binding"/>
    <property type="evidence" value="ECO:0007669"/>
    <property type="project" value="InterPro"/>
</dbReference>
<keyword evidence="2" id="KW-0862">Zinc</keyword>
<dbReference type="GO" id="GO:0008237">
    <property type="term" value="F:metallopeptidase activity"/>
    <property type="evidence" value="ECO:0007669"/>
    <property type="project" value="InterPro"/>
</dbReference>
<feature type="binding site" evidence="2">
    <location>
        <position position="351"/>
    </location>
    <ligand>
        <name>Zn(2+)</name>
        <dbReference type="ChEBI" id="CHEBI:29105"/>
        <note>catalytic</note>
    </ligand>
</feature>
<evidence type="ECO:0000256" key="1">
    <source>
        <dbReference type="PIRSR" id="PIRSR634015-1"/>
    </source>
</evidence>
<keyword evidence="2" id="KW-0479">Metal-binding</keyword>
<feature type="binding site" evidence="2">
    <location>
        <position position="355"/>
    </location>
    <ligand>
        <name>Zn(2+)</name>
        <dbReference type="ChEBI" id="CHEBI:29105"/>
        <note>catalytic</note>
    </ligand>
</feature>
<dbReference type="AlphaFoldDB" id="A0A3M8CNJ3"/>
<dbReference type="InterPro" id="IPR014782">
    <property type="entry name" value="Peptidase_M1_dom"/>
</dbReference>
<feature type="binding site" evidence="2">
    <location>
        <position position="374"/>
    </location>
    <ligand>
        <name>Zn(2+)</name>
        <dbReference type="ChEBI" id="CHEBI:29105"/>
        <note>catalytic</note>
    </ligand>
</feature>
<dbReference type="SUPFAM" id="SSF55486">
    <property type="entry name" value="Metalloproteases ('zincins'), catalytic domain"/>
    <property type="match status" value="1"/>
</dbReference>
<feature type="domain" description="Peptidase M1 membrane alanine aminopeptidase" evidence="3">
    <location>
        <begin position="292"/>
        <end position="494"/>
    </location>
</feature>
<sequence>MGKKRGALALFLIAGIAFGVYHWAEAWSAPVAIEGAQIALSEPKHETSYFADLQIDPAVHRVTGTLTVRFQPQDDRAYFHLYPNVFQPQADMEDPNWERILGKQREPGGIEIKQVRVNGKEAPVQVEGKSNTLLHVPIPAGKSAKPPHAEVEMRFELQVPYNKGRLSYNDHAMWLGNWLPILAVKEKDGWRLDPYASIGDPFYSEMANYHLRVKLEEKYQLATSGVESVAVVTQSRPQRVTTYEIDAWNVRDLAMVVMDDSYRKKSGKVGDTVVHTWSQEGDDPGMAERLHEVAQESLRYFSEQFGAYPYKEYDVVKTGGFFGGMEYPGIVFVQEDLFERSDPSGEAVVAHETAHQWFYALVGNDEVREAWLDESLSDYATMAYLTAAKRPSATFYIQMRKAGSQESRSYAVRGLTVWQSVEQFPDWNSYVNLVYGRGSTMLWELRQAWGEERLHALLRQYVKEHQYDQATGERFVSMLSREAGTDAAPFIDYWLHLKLEKQEEAAAWVEKSKHE</sequence>
<protein>
    <submittedName>
        <fullName evidence="4">M1 family peptidase</fullName>
    </submittedName>
</protein>
<name>A0A3M8CNJ3_9BACL</name>
<organism evidence="4 5">
    <name type="scientific">Brevibacillus panacihumi</name>
    <dbReference type="NCBI Taxonomy" id="497735"/>
    <lineage>
        <taxon>Bacteria</taxon>
        <taxon>Bacillati</taxon>
        <taxon>Bacillota</taxon>
        <taxon>Bacilli</taxon>
        <taxon>Bacillales</taxon>
        <taxon>Paenibacillaceae</taxon>
        <taxon>Brevibacillus</taxon>
    </lineage>
</organism>
<evidence type="ECO:0000256" key="2">
    <source>
        <dbReference type="PIRSR" id="PIRSR634015-3"/>
    </source>
</evidence>
<proteinExistence type="predicted"/>
<dbReference type="InterPro" id="IPR034015">
    <property type="entry name" value="M1_LTA4H"/>
</dbReference>
<dbReference type="Pfam" id="PF01433">
    <property type="entry name" value="Peptidase_M1"/>
    <property type="match status" value="1"/>
</dbReference>
<feature type="active site" description="Proton donor" evidence="1">
    <location>
        <position position="435"/>
    </location>
</feature>
<comment type="cofactor">
    <cofactor evidence="2">
        <name>Zn(2+)</name>
        <dbReference type="ChEBI" id="CHEBI:29105"/>
    </cofactor>
    <text evidence="2">Binds 1 zinc ion per subunit.</text>
</comment>
<comment type="caution">
    <text evidence="4">The sequence shown here is derived from an EMBL/GenBank/DDBJ whole genome shotgun (WGS) entry which is preliminary data.</text>
</comment>
<dbReference type="Proteomes" id="UP000281915">
    <property type="component" value="Unassembled WGS sequence"/>
</dbReference>